<protein>
    <submittedName>
        <fullName evidence="1">Uncharacterized protein</fullName>
    </submittedName>
</protein>
<gene>
    <name evidence="1" type="ORF">LCGC14_0647530</name>
</gene>
<dbReference type="EMBL" id="LAZR01001193">
    <property type="protein sequence ID" value="KKN48981.1"/>
    <property type="molecule type" value="Genomic_DNA"/>
</dbReference>
<sequence length="112" mass="12069">MPKGLRAVWDDRGKLAATKRMSDITETTCEQDHPGLLFSPGEQGWDADFVEVHIYGPWNVHSVEKVVHVTNTAAPAPTTGRAARAAKGKAAETAALQQKLGDLGIPYEEACL</sequence>
<accession>A0A0F9TJ24</accession>
<reference evidence="1" key="1">
    <citation type="journal article" date="2015" name="Nature">
        <title>Complex archaea that bridge the gap between prokaryotes and eukaryotes.</title>
        <authorList>
            <person name="Spang A."/>
            <person name="Saw J.H."/>
            <person name="Jorgensen S.L."/>
            <person name="Zaremba-Niedzwiedzka K."/>
            <person name="Martijn J."/>
            <person name="Lind A.E."/>
            <person name="van Eijk R."/>
            <person name="Schleper C."/>
            <person name="Guy L."/>
            <person name="Ettema T.J."/>
        </authorList>
    </citation>
    <scope>NUCLEOTIDE SEQUENCE</scope>
</reference>
<evidence type="ECO:0000313" key="1">
    <source>
        <dbReference type="EMBL" id="KKN48981.1"/>
    </source>
</evidence>
<comment type="caution">
    <text evidence="1">The sequence shown here is derived from an EMBL/GenBank/DDBJ whole genome shotgun (WGS) entry which is preliminary data.</text>
</comment>
<organism evidence="1">
    <name type="scientific">marine sediment metagenome</name>
    <dbReference type="NCBI Taxonomy" id="412755"/>
    <lineage>
        <taxon>unclassified sequences</taxon>
        <taxon>metagenomes</taxon>
        <taxon>ecological metagenomes</taxon>
    </lineage>
</organism>
<name>A0A0F9TJ24_9ZZZZ</name>
<dbReference type="AlphaFoldDB" id="A0A0F9TJ24"/>
<proteinExistence type="predicted"/>